<proteinExistence type="predicted"/>
<dbReference type="AlphaFoldDB" id="A0A212KKG1"/>
<dbReference type="InterPro" id="IPR029056">
    <property type="entry name" value="Ribokinase-like"/>
</dbReference>
<dbReference type="InterPro" id="IPR002173">
    <property type="entry name" value="Carboh/pur_kinase_PfkB_CS"/>
</dbReference>
<dbReference type="PROSITE" id="PS00584">
    <property type="entry name" value="PFKB_KINASES_2"/>
    <property type="match status" value="1"/>
</dbReference>
<dbReference type="EMBL" id="FLUO01000002">
    <property type="protein sequence ID" value="SBW12164.1"/>
    <property type="molecule type" value="Genomic_DNA"/>
</dbReference>
<dbReference type="PANTHER" id="PTHR42774:SF3">
    <property type="entry name" value="KETOHEXOKINASE"/>
    <property type="match status" value="1"/>
</dbReference>
<sequence length="316" mass="32566">MTGLPRVVCMGVVTVDAIALVERYAAADERVVAEDVIIAGGGPAATAAVVLARQGVPVAFVGRVGADASGEQAIRLLQDEGVDVSAVLRDAAVRTQASCVVVSRETASRAISTLEVPPLPPVERLHPRAAELIARAEWLHTDHLGFAPAAAFLRGLPPEARPRLSVDAGNPVADLDPSILDLYVPTAQSLARTFSRPCTPDGVAAAARQALALGARAVVATDGGNGSAAWWSDRFRPGEAAGEVAGPAFREVLFKSSLGAGDVFHGALLSAVVRGCGWADALKQANATAALSCRGLDGRSAVPDLDELRRRLGADV</sequence>
<name>A0A212KKG1_9PROT</name>
<dbReference type="PANTHER" id="PTHR42774">
    <property type="entry name" value="PHOSPHOTRANSFERASE SYSTEM TRANSPORT PROTEIN"/>
    <property type="match status" value="1"/>
</dbReference>
<organism evidence="4">
    <name type="scientific">uncultured Alphaproteobacteria bacterium</name>
    <dbReference type="NCBI Taxonomy" id="91750"/>
    <lineage>
        <taxon>Bacteria</taxon>
        <taxon>Pseudomonadati</taxon>
        <taxon>Pseudomonadota</taxon>
        <taxon>Alphaproteobacteria</taxon>
        <taxon>environmental samples</taxon>
    </lineage>
</organism>
<protein>
    <submittedName>
        <fullName evidence="4">PfkB</fullName>
    </submittedName>
</protein>
<feature type="domain" description="Carbohydrate kinase PfkB" evidence="3">
    <location>
        <begin position="6"/>
        <end position="300"/>
    </location>
</feature>
<dbReference type="SUPFAM" id="SSF53613">
    <property type="entry name" value="Ribokinase-like"/>
    <property type="match status" value="1"/>
</dbReference>
<dbReference type="Gene3D" id="3.40.1190.20">
    <property type="match status" value="1"/>
</dbReference>
<keyword evidence="1" id="KW-0808">Transferase</keyword>
<gene>
    <name evidence="4" type="ORF">KL86APRO_20475</name>
</gene>
<accession>A0A212KKG1</accession>
<keyword evidence="2" id="KW-0418">Kinase</keyword>
<dbReference type="InterPro" id="IPR011611">
    <property type="entry name" value="PfkB_dom"/>
</dbReference>
<dbReference type="GO" id="GO:0016301">
    <property type="term" value="F:kinase activity"/>
    <property type="evidence" value="ECO:0007669"/>
    <property type="project" value="UniProtKB-KW"/>
</dbReference>
<evidence type="ECO:0000256" key="2">
    <source>
        <dbReference type="ARBA" id="ARBA00022777"/>
    </source>
</evidence>
<evidence type="ECO:0000256" key="1">
    <source>
        <dbReference type="ARBA" id="ARBA00022679"/>
    </source>
</evidence>
<evidence type="ECO:0000259" key="3">
    <source>
        <dbReference type="Pfam" id="PF00294"/>
    </source>
</evidence>
<dbReference type="Pfam" id="PF00294">
    <property type="entry name" value="PfkB"/>
    <property type="match status" value="1"/>
</dbReference>
<evidence type="ECO:0000313" key="4">
    <source>
        <dbReference type="EMBL" id="SBW12164.1"/>
    </source>
</evidence>
<dbReference type="InterPro" id="IPR052562">
    <property type="entry name" value="Ketohexokinase-related"/>
</dbReference>
<reference evidence="4" key="1">
    <citation type="submission" date="2016-04" db="EMBL/GenBank/DDBJ databases">
        <authorList>
            <person name="Evans L.H."/>
            <person name="Alamgir A."/>
            <person name="Owens N."/>
            <person name="Weber N.D."/>
            <person name="Virtaneva K."/>
            <person name="Barbian K."/>
            <person name="Babar A."/>
            <person name="Rosenke K."/>
        </authorList>
    </citation>
    <scope>NUCLEOTIDE SEQUENCE</scope>
    <source>
        <strain evidence="4">86</strain>
    </source>
</reference>